<evidence type="ECO:0000313" key="2">
    <source>
        <dbReference type="EMBL" id="CAB4178445.1"/>
    </source>
</evidence>
<dbReference type="EMBL" id="LR796967">
    <property type="protein sequence ID" value="CAB4178445.1"/>
    <property type="molecule type" value="Genomic_DNA"/>
</dbReference>
<dbReference type="InterPro" id="IPR036086">
    <property type="entry name" value="ParB/Sulfiredoxin_sf"/>
</dbReference>
<protein>
    <submittedName>
        <fullName evidence="3">Spo0J Stage 0 sporulation protein J (Antagonist of Soj) containing ParB-like nuclease domain</fullName>
    </submittedName>
</protein>
<dbReference type="Pfam" id="PF02195">
    <property type="entry name" value="ParB_N"/>
    <property type="match status" value="1"/>
</dbReference>
<sequence length="209" mass="23025">MICKTVPVNSISQDPANLRKHGERNIDAIVASLRKFGQQHPIVIDSKGIILSGNGRYMAAVKLGWHEIQVVESDLTGSSATAYAIADNRTAELADWDTTALAETLRALQSEEFDTDAAGYSESEIDALVEGLNIGSQTVEPEQDKQPTNLIPGYEDRNIKQIILLYETEQYELIVDALWAYCDTHAMASNSEAIAHMIEHNGYSTTTRL</sequence>
<dbReference type="InterPro" id="IPR050336">
    <property type="entry name" value="Chromosome_partition/occlusion"/>
</dbReference>
<dbReference type="SMART" id="SM00470">
    <property type="entry name" value="ParB"/>
    <property type="match status" value="1"/>
</dbReference>
<reference evidence="3" key="1">
    <citation type="submission" date="2020-05" db="EMBL/GenBank/DDBJ databases">
        <authorList>
            <person name="Chiriac C."/>
            <person name="Salcher M."/>
            <person name="Ghai R."/>
            <person name="Kavagutti S V."/>
        </authorList>
    </citation>
    <scope>NUCLEOTIDE SEQUENCE</scope>
</reference>
<dbReference type="PANTHER" id="PTHR33375">
    <property type="entry name" value="CHROMOSOME-PARTITIONING PROTEIN PARB-RELATED"/>
    <property type="match status" value="1"/>
</dbReference>
<evidence type="ECO:0000259" key="1">
    <source>
        <dbReference type="SMART" id="SM00470"/>
    </source>
</evidence>
<organism evidence="3">
    <name type="scientific">uncultured Caudovirales phage</name>
    <dbReference type="NCBI Taxonomy" id="2100421"/>
    <lineage>
        <taxon>Viruses</taxon>
        <taxon>Duplodnaviria</taxon>
        <taxon>Heunggongvirae</taxon>
        <taxon>Uroviricota</taxon>
        <taxon>Caudoviricetes</taxon>
        <taxon>Peduoviridae</taxon>
        <taxon>Maltschvirus</taxon>
        <taxon>Maltschvirus maltsch</taxon>
    </lineage>
</organism>
<gene>
    <name evidence="2" type="ORF">UFOVP1021_10</name>
    <name evidence="3" type="ORF">UFOVP1622_31</name>
</gene>
<dbReference type="PANTHER" id="PTHR33375:SF1">
    <property type="entry name" value="CHROMOSOME-PARTITIONING PROTEIN PARB-RELATED"/>
    <property type="match status" value="1"/>
</dbReference>
<dbReference type="EMBL" id="LR797485">
    <property type="protein sequence ID" value="CAB4219713.1"/>
    <property type="molecule type" value="Genomic_DNA"/>
</dbReference>
<proteinExistence type="predicted"/>
<dbReference type="GO" id="GO:0007059">
    <property type="term" value="P:chromosome segregation"/>
    <property type="evidence" value="ECO:0007669"/>
    <property type="project" value="TreeGrafter"/>
</dbReference>
<dbReference type="CDD" id="cd16403">
    <property type="entry name" value="ParB_N_like_MT"/>
    <property type="match status" value="1"/>
</dbReference>
<evidence type="ECO:0000313" key="3">
    <source>
        <dbReference type="EMBL" id="CAB4219713.1"/>
    </source>
</evidence>
<dbReference type="InterPro" id="IPR003115">
    <property type="entry name" value="ParB_N"/>
</dbReference>
<dbReference type="Gene3D" id="3.90.1530.10">
    <property type="entry name" value="Conserved hypothetical protein from pyrococcus furiosus pfu- 392566-001, ParB domain"/>
    <property type="match status" value="1"/>
</dbReference>
<feature type="domain" description="ParB-like N-terminal" evidence="1">
    <location>
        <begin position="4"/>
        <end position="89"/>
    </location>
</feature>
<dbReference type="SUPFAM" id="SSF110849">
    <property type="entry name" value="ParB/Sulfiredoxin"/>
    <property type="match status" value="1"/>
</dbReference>
<accession>A0A6J5SW28</accession>
<name>A0A6J5SW28_9CAUD</name>